<sequence>MASQGSENGTHHGHEDGGKSSHGKAQFQRFGRRQPQEDGERRLDLITHKESAPAFRGISKSRYGKSFSFSTNSVNFWTQFGVNCEVITRTNGGYGEERERPTAAHPGESSTAKKSTAVVAPLSLTDEVASPAPLPSSLLLYNITDKPPWHLAILLGLQMFFVSGLNTLLQITFGVRLPIVQGGTFSFLGPSLSILALPQWQCPNETTIDAMEYDDRQELWQSRMRRFV</sequence>
<evidence type="ECO:0000256" key="1">
    <source>
        <dbReference type="ARBA" id="ARBA00008821"/>
    </source>
</evidence>
<dbReference type="AlphaFoldDB" id="A0A1W0W983"/>
<evidence type="ECO:0000313" key="4">
    <source>
        <dbReference type="Proteomes" id="UP000192578"/>
    </source>
</evidence>
<protein>
    <recommendedName>
        <fullName evidence="5">Solute carrier family 23 member 2</fullName>
    </recommendedName>
</protein>
<evidence type="ECO:0000313" key="3">
    <source>
        <dbReference type="EMBL" id="OQV11728.1"/>
    </source>
</evidence>
<reference evidence="4" key="1">
    <citation type="submission" date="2017-01" db="EMBL/GenBank/DDBJ databases">
        <title>Comparative genomics of anhydrobiosis in the tardigrade Hypsibius dujardini.</title>
        <authorList>
            <person name="Yoshida Y."/>
            <person name="Koutsovoulos G."/>
            <person name="Laetsch D."/>
            <person name="Stevens L."/>
            <person name="Kumar S."/>
            <person name="Horikawa D."/>
            <person name="Ishino K."/>
            <person name="Komine S."/>
            <person name="Tomita M."/>
            <person name="Blaxter M."/>
            <person name="Arakawa K."/>
        </authorList>
    </citation>
    <scope>NUCLEOTIDE SEQUENCE [LARGE SCALE GENOMIC DNA]</scope>
    <source>
        <strain evidence="4">Z151</strain>
    </source>
</reference>
<gene>
    <name evidence="3" type="ORF">BV898_13998</name>
</gene>
<feature type="compositionally biased region" description="Basic and acidic residues" evidence="2">
    <location>
        <begin position="9"/>
        <end position="19"/>
    </location>
</feature>
<comment type="similarity">
    <text evidence="1">Belongs to the nucleobase:cation symporter-2 (NCS2) (TC 2.A.40) family.</text>
</comment>
<organism evidence="3 4">
    <name type="scientific">Hypsibius exemplaris</name>
    <name type="common">Freshwater tardigrade</name>
    <dbReference type="NCBI Taxonomy" id="2072580"/>
    <lineage>
        <taxon>Eukaryota</taxon>
        <taxon>Metazoa</taxon>
        <taxon>Ecdysozoa</taxon>
        <taxon>Tardigrada</taxon>
        <taxon>Eutardigrada</taxon>
        <taxon>Parachela</taxon>
        <taxon>Hypsibioidea</taxon>
        <taxon>Hypsibiidae</taxon>
        <taxon>Hypsibius</taxon>
    </lineage>
</organism>
<name>A0A1W0W983_HYPEX</name>
<evidence type="ECO:0008006" key="5">
    <source>
        <dbReference type="Google" id="ProtNLM"/>
    </source>
</evidence>
<proteinExistence type="inferred from homology"/>
<dbReference type="PANTHER" id="PTHR11119">
    <property type="entry name" value="XANTHINE-URACIL / VITAMIN C PERMEASE FAMILY MEMBER"/>
    <property type="match status" value="1"/>
</dbReference>
<dbReference type="Proteomes" id="UP000192578">
    <property type="component" value="Unassembled WGS sequence"/>
</dbReference>
<keyword evidence="4" id="KW-1185">Reference proteome</keyword>
<dbReference type="OrthoDB" id="1641903at2759"/>
<evidence type="ECO:0000256" key="2">
    <source>
        <dbReference type="SAM" id="MobiDB-lite"/>
    </source>
</evidence>
<feature type="region of interest" description="Disordered" evidence="2">
    <location>
        <begin position="1"/>
        <end position="40"/>
    </location>
</feature>
<dbReference type="EMBL" id="MTYJ01000163">
    <property type="protein sequence ID" value="OQV11728.1"/>
    <property type="molecule type" value="Genomic_DNA"/>
</dbReference>
<feature type="region of interest" description="Disordered" evidence="2">
    <location>
        <begin position="92"/>
        <end position="112"/>
    </location>
</feature>
<accession>A0A1W0W983</accession>
<comment type="caution">
    <text evidence="3">The sequence shown here is derived from an EMBL/GenBank/DDBJ whole genome shotgun (WGS) entry which is preliminary data.</text>
</comment>